<dbReference type="AlphaFoldDB" id="A0A1G8XY12"/>
<dbReference type="RefSeq" id="WP_176955872.1">
    <property type="nucleotide sequence ID" value="NZ_FNFO01000001.1"/>
</dbReference>
<proteinExistence type="predicted"/>
<evidence type="ECO:0000313" key="2">
    <source>
        <dbReference type="Proteomes" id="UP000198510"/>
    </source>
</evidence>
<name>A0A1G8XY12_9BACT</name>
<keyword evidence="2" id="KW-1185">Reference proteome</keyword>
<organism evidence="1 2">
    <name type="scientific">Catalinimonas alkaloidigena</name>
    <dbReference type="NCBI Taxonomy" id="1075417"/>
    <lineage>
        <taxon>Bacteria</taxon>
        <taxon>Pseudomonadati</taxon>
        <taxon>Bacteroidota</taxon>
        <taxon>Cytophagia</taxon>
        <taxon>Cytophagales</taxon>
        <taxon>Catalimonadaceae</taxon>
        <taxon>Catalinimonas</taxon>
    </lineage>
</organism>
<accession>A0A1G8XY12</accession>
<dbReference type="Proteomes" id="UP000198510">
    <property type="component" value="Unassembled WGS sequence"/>
</dbReference>
<reference evidence="1 2" key="1">
    <citation type="submission" date="2016-10" db="EMBL/GenBank/DDBJ databases">
        <authorList>
            <person name="de Groot N.N."/>
        </authorList>
    </citation>
    <scope>NUCLEOTIDE SEQUENCE [LARGE SCALE GENOMIC DNA]</scope>
    <source>
        <strain evidence="1 2">DSM 25186</strain>
    </source>
</reference>
<sequence length="50" mass="5739">MAVTKLKRKTLRNRLKPKNKAKLLKQLNARPTIKHIDVEAIKASFAKKAE</sequence>
<protein>
    <submittedName>
        <fullName evidence="1">Uncharacterized protein</fullName>
    </submittedName>
</protein>
<dbReference type="EMBL" id="FNFO01000001">
    <property type="protein sequence ID" value="SDJ95462.1"/>
    <property type="molecule type" value="Genomic_DNA"/>
</dbReference>
<gene>
    <name evidence="1" type="ORF">SAMN05421823_101511</name>
</gene>
<evidence type="ECO:0000313" key="1">
    <source>
        <dbReference type="EMBL" id="SDJ95462.1"/>
    </source>
</evidence>